<accession>A0AAE3ADQ5</accession>
<gene>
    <name evidence="2" type="ORF">LKD37_05140</name>
</gene>
<name>A0AAE3ADQ5_9FIRM</name>
<feature type="region of interest" description="Disordered" evidence="1">
    <location>
        <begin position="22"/>
        <end position="54"/>
    </location>
</feature>
<evidence type="ECO:0000313" key="3">
    <source>
        <dbReference type="Proteomes" id="UP001199319"/>
    </source>
</evidence>
<feature type="compositionally biased region" description="Pro residues" evidence="1">
    <location>
        <begin position="38"/>
        <end position="48"/>
    </location>
</feature>
<comment type="caution">
    <text evidence="2">The sequence shown here is derived from an EMBL/GenBank/DDBJ whole genome shotgun (WGS) entry which is preliminary data.</text>
</comment>
<dbReference type="Proteomes" id="UP001199319">
    <property type="component" value="Unassembled WGS sequence"/>
</dbReference>
<dbReference type="AlphaFoldDB" id="A0AAE3ADQ5"/>
<reference evidence="2" key="1">
    <citation type="submission" date="2021-10" db="EMBL/GenBank/DDBJ databases">
        <title>Anaerobic single-cell dispensing facilitates the cultivation of human gut bacteria.</title>
        <authorList>
            <person name="Afrizal A."/>
        </authorList>
    </citation>
    <scope>NUCLEOTIDE SEQUENCE</scope>
    <source>
        <strain evidence="2">CLA-AA-H272</strain>
    </source>
</reference>
<dbReference type="RefSeq" id="WP_302928207.1">
    <property type="nucleotide sequence ID" value="NZ_JAJEPW010000010.1"/>
</dbReference>
<proteinExistence type="predicted"/>
<dbReference type="EMBL" id="JAJEPW010000010">
    <property type="protein sequence ID" value="MCC2128907.1"/>
    <property type="molecule type" value="Genomic_DNA"/>
</dbReference>
<sequence length="120" mass="12692">MSELEEKLNALLSDPNSMAQVMQMAQQLSGAMGEQKAAPPPPAPPPGPDLGAALGGLDPKLLGKLLPLVGELGTENSAALQLLQALRPFLKEEKQGKIERAARLARLIHVGKKLLADWEG</sequence>
<organism evidence="2 3">
    <name type="scientific">Brotocaccenecus cirricatena</name>
    <dbReference type="NCBI Taxonomy" id="3064195"/>
    <lineage>
        <taxon>Bacteria</taxon>
        <taxon>Bacillati</taxon>
        <taxon>Bacillota</taxon>
        <taxon>Clostridia</taxon>
        <taxon>Eubacteriales</taxon>
        <taxon>Oscillospiraceae</taxon>
        <taxon>Brotocaccenecus</taxon>
    </lineage>
</organism>
<protein>
    <submittedName>
        <fullName evidence="2">Uncharacterized protein</fullName>
    </submittedName>
</protein>
<evidence type="ECO:0000313" key="2">
    <source>
        <dbReference type="EMBL" id="MCC2128907.1"/>
    </source>
</evidence>
<keyword evidence="3" id="KW-1185">Reference proteome</keyword>
<evidence type="ECO:0000256" key="1">
    <source>
        <dbReference type="SAM" id="MobiDB-lite"/>
    </source>
</evidence>